<organism evidence="2 3">
    <name type="scientific">Pseudohongiella nitratireducens</name>
    <dbReference type="NCBI Taxonomy" id="1768907"/>
    <lineage>
        <taxon>Bacteria</taxon>
        <taxon>Pseudomonadati</taxon>
        <taxon>Pseudomonadota</taxon>
        <taxon>Gammaproteobacteria</taxon>
        <taxon>Pseudomonadales</taxon>
        <taxon>Pseudohongiellaceae</taxon>
        <taxon>Pseudohongiella</taxon>
    </lineage>
</organism>
<evidence type="ECO:0000313" key="2">
    <source>
        <dbReference type="EMBL" id="GFZ84480.1"/>
    </source>
</evidence>
<dbReference type="EMBL" id="BMIY01000018">
    <property type="protein sequence ID" value="GFZ84480.1"/>
    <property type="molecule type" value="Genomic_DNA"/>
</dbReference>
<dbReference type="Proteomes" id="UP000627715">
    <property type="component" value="Unassembled WGS sequence"/>
</dbReference>
<name>A0A916QPW3_9GAMM</name>
<dbReference type="PANTHER" id="PTHR40516">
    <property type="entry name" value="ANTITOXIN CHPS-RELATED"/>
    <property type="match status" value="1"/>
</dbReference>
<dbReference type="OrthoDB" id="9795766at2"/>
<proteinExistence type="predicted"/>
<keyword evidence="3" id="KW-1185">Reference proteome</keyword>
<feature type="region of interest" description="Disordered" evidence="1">
    <location>
        <begin position="52"/>
        <end position="85"/>
    </location>
</feature>
<reference evidence="2" key="1">
    <citation type="journal article" date="2014" name="Int. J. Syst. Evol. Microbiol.">
        <title>Complete genome sequence of Corynebacterium casei LMG S-19264T (=DSM 44701T), isolated from a smear-ripened cheese.</title>
        <authorList>
            <consortium name="US DOE Joint Genome Institute (JGI-PGF)"/>
            <person name="Walter F."/>
            <person name="Albersmeier A."/>
            <person name="Kalinowski J."/>
            <person name="Ruckert C."/>
        </authorList>
    </citation>
    <scope>NUCLEOTIDE SEQUENCE</scope>
    <source>
        <strain evidence="2">CGMCC 1.15425</strain>
    </source>
</reference>
<gene>
    <name evidence="2" type="ORF">GCM10011403_29960</name>
</gene>
<evidence type="ECO:0000256" key="1">
    <source>
        <dbReference type="SAM" id="MobiDB-lite"/>
    </source>
</evidence>
<evidence type="ECO:0000313" key="3">
    <source>
        <dbReference type="Proteomes" id="UP000627715"/>
    </source>
</evidence>
<accession>A0A916QPW3</accession>
<dbReference type="InterPro" id="IPR037914">
    <property type="entry name" value="SpoVT-AbrB_sf"/>
</dbReference>
<dbReference type="Gene3D" id="2.10.260.10">
    <property type="match status" value="1"/>
</dbReference>
<reference evidence="2" key="2">
    <citation type="submission" date="2020-09" db="EMBL/GenBank/DDBJ databases">
        <authorList>
            <person name="Sun Q."/>
            <person name="Zhou Y."/>
        </authorList>
    </citation>
    <scope>NUCLEOTIDE SEQUENCE</scope>
    <source>
        <strain evidence="2">CGMCC 1.15425</strain>
    </source>
</reference>
<dbReference type="SUPFAM" id="SSF89447">
    <property type="entry name" value="AbrB/MazE/MraZ-like"/>
    <property type="match status" value="1"/>
</dbReference>
<dbReference type="GO" id="GO:0097351">
    <property type="term" value="F:toxin sequestering activity"/>
    <property type="evidence" value="ECO:0007669"/>
    <property type="project" value="InterPro"/>
</dbReference>
<dbReference type="InterPro" id="IPR039052">
    <property type="entry name" value="Antitox_PemI-like"/>
</dbReference>
<comment type="caution">
    <text evidence="2">The sequence shown here is derived from an EMBL/GenBank/DDBJ whole genome shotgun (WGS) entry which is preliminary data.</text>
</comment>
<dbReference type="AlphaFoldDB" id="A0A916QPW3"/>
<protein>
    <submittedName>
        <fullName evidence="2">Antitoxin ChpS</fullName>
    </submittedName>
</protein>
<dbReference type="PANTHER" id="PTHR40516:SF1">
    <property type="entry name" value="ANTITOXIN CHPS-RELATED"/>
    <property type="match status" value="1"/>
</dbReference>
<dbReference type="RefSeq" id="WP_068811384.1">
    <property type="nucleotide sequence ID" value="NZ_BMIY01000018.1"/>
</dbReference>
<sequence length="85" mass="9334">MQTIIRKWGNSAGAIIPAAALSKAGMNLGDTIEIDAEKGVIRFKQAEPEYSLDQLLDASPEKSLQVDDEDREWLQDSPVGEEFGE</sequence>